<dbReference type="PANTHER" id="PTHR24214:SF38">
    <property type="entry name" value="PDZ AND LIM DOMAIN PROTEIN ZASP-RELATED"/>
    <property type="match status" value="1"/>
</dbReference>
<keyword evidence="2" id="KW-0963">Cytoplasm</keyword>
<dbReference type="GO" id="GO:0051371">
    <property type="term" value="F:muscle alpha-actinin binding"/>
    <property type="evidence" value="ECO:0007669"/>
    <property type="project" value="TreeGrafter"/>
</dbReference>
<dbReference type="SMART" id="SM00228">
    <property type="entry name" value="PDZ"/>
    <property type="match status" value="1"/>
</dbReference>
<evidence type="ECO:0000313" key="6">
    <source>
        <dbReference type="Proteomes" id="UP000789390"/>
    </source>
</evidence>
<evidence type="ECO:0000256" key="3">
    <source>
        <dbReference type="ARBA" id="ARBA00023038"/>
    </source>
</evidence>
<evidence type="ECO:0000256" key="1">
    <source>
        <dbReference type="ARBA" id="ARBA00004496"/>
    </source>
</evidence>
<dbReference type="OrthoDB" id="6348587at2759"/>
<dbReference type="InterPro" id="IPR006643">
    <property type="entry name" value="Zasp-like_motif"/>
</dbReference>
<evidence type="ECO:0000259" key="4">
    <source>
        <dbReference type="PROSITE" id="PS50106"/>
    </source>
</evidence>
<dbReference type="GO" id="GO:0030018">
    <property type="term" value="C:Z disc"/>
    <property type="evidence" value="ECO:0007669"/>
    <property type="project" value="TreeGrafter"/>
</dbReference>
<comment type="subcellular location">
    <subcellularLocation>
        <location evidence="1">Cytoplasm</location>
    </subcellularLocation>
</comment>
<dbReference type="Pfam" id="PF00595">
    <property type="entry name" value="PDZ"/>
    <property type="match status" value="1"/>
</dbReference>
<organism evidence="5 6">
    <name type="scientific">Daphnia galeata</name>
    <dbReference type="NCBI Taxonomy" id="27404"/>
    <lineage>
        <taxon>Eukaryota</taxon>
        <taxon>Metazoa</taxon>
        <taxon>Ecdysozoa</taxon>
        <taxon>Arthropoda</taxon>
        <taxon>Crustacea</taxon>
        <taxon>Branchiopoda</taxon>
        <taxon>Diplostraca</taxon>
        <taxon>Cladocera</taxon>
        <taxon>Anomopoda</taxon>
        <taxon>Daphniidae</taxon>
        <taxon>Daphnia</taxon>
    </lineage>
</organism>
<keyword evidence="6" id="KW-1185">Reference proteome</keyword>
<keyword evidence="3" id="KW-0479">Metal-binding</keyword>
<dbReference type="SUPFAM" id="SSF50156">
    <property type="entry name" value="PDZ domain-like"/>
    <property type="match status" value="1"/>
</dbReference>
<dbReference type="Proteomes" id="UP000789390">
    <property type="component" value="Unassembled WGS sequence"/>
</dbReference>
<dbReference type="EMBL" id="CAKKLH010000314">
    <property type="protein sequence ID" value="CAH0111616.1"/>
    <property type="molecule type" value="Genomic_DNA"/>
</dbReference>
<dbReference type="Pfam" id="PF15936">
    <property type="entry name" value="DUF4749"/>
    <property type="match status" value="1"/>
</dbReference>
<evidence type="ECO:0000256" key="2">
    <source>
        <dbReference type="ARBA" id="ARBA00022490"/>
    </source>
</evidence>
<feature type="domain" description="PDZ" evidence="4">
    <location>
        <begin position="10"/>
        <end position="88"/>
    </location>
</feature>
<dbReference type="PANTHER" id="PTHR24214">
    <property type="entry name" value="PDZ AND LIM DOMAIN PROTEIN ZASP"/>
    <property type="match status" value="1"/>
</dbReference>
<name>A0A8J2RVW4_9CRUS</name>
<reference evidence="5" key="1">
    <citation type="submission" date="2021-11" db="EMBL/GenBank/DDBJ databases">
        <authorList>
            <person name="Schell T."/>
        </authorList>
    </citation>
    <scope>NUCLEOTIDE SEQUENCE</scope>
    <source>
        <strain evidence="5">M5</strain>
    </source>
</reference>
<protein>
    <recommendedName>
        <fullName evidence="4">PDZ domain-containing protein</fullName>
    </recommendedName>
</protein>
<dbReference type="Gene3D" id="2.30.42.10">
    <property type="match status" value="1"/>
</dbReference>
<dbReference type="InterPro" id="IPR001478">
    <property type="entry name" value="PDZ"/>
</dbReference>
<dbReference type="GO" id="GO:0003779">
    <property type="term" value="F:actin binding"/>
    <property type="evidence" value="ECO:0007669"/>
    <property type="project" value="TreeGrafter"/>
</dbReference>
<dbReference type="InterPro" id="IPR031847">
    <property type="entry name" value="PDLI1-4/Zasp-like_mid"/>
</dbReference>
<dbReference type="GO" id="GO:0001725">
    <property type="term" value="C:stress fiber"/>
    <property type="evidence" value="ECO:0007669"/>
    <property type="project" value="TreeGrafter"/>
</dbReference>
<dbReference type="GO" id="GO:0005912">
    <property type="term" value="C:adherens junction"/>
    <property type="evidence" value="ECO:0007669"/>
    <property type="project" value="TreeGrafter"/>
</dbReference>
<dbReference type="GO" id="GO:0031941">
    <property type="term" value="C:filamentous actin"/>
    <property type="evidence" value="ECO:0007669"/>
    <property type="project" value="TreeGrafter"/>
</dbReference>
<dbReference type="GO" id="GO:0061061">
    <property type="term" value="P:muscle structure development"/>
    <property type="evidence" value="ECO:0007669"/>
    <property type="project" value="TreeGrafter"/>
</dbReference>
<evidence type="ECO:0000313" key="5">
    <source>
        <dbReference type="EMBL" id="CAH0111616.1"/>
    </source>
</evidence>
<dbReference type="InterPro" id="IPR036034">
    <property type="entry name" value="PDZ_sf"/>
</dbReference>
<dbReference type="PROSITE" id="PS50106">
    <property type="entry name" value="PDZ"/>
    <property type="match status" value="1"/>
</dbReference>
<keyword evidence="3" id="KW-0440">LIM domain</keyword>
<dbReference type="InterPro" id="IPR050604">
    <property type="entry name" value="PDZ-LIM_domain"/>
</dbReference>
<dbReference type="AlphaFoldDB" id="A0A8J2RVW4"/>
<sequence length="417" mass="45473">MTVMSAGELTVNLQRDGCGEPFGFRLRGGTDIREAFIIQRVAVGSELRRGDVLTKINGRPCSTMTHREAAELIKNAGTTMTVSVHRGGLPLQPRPVAVPVVAPTAAAPAPTTVASSGPVCQKAPTLAGISNTRKISEIMLSPVENLPVTIFPSSAINEFNQQVEEMDRHRERIVVTHQPYRTTPLVLPGAKTGRDTASTTQSYLAIQTQQNAMLWNTPGAPPQTLVNTSSNEAVLKHKDQEYKAIFEKVFEPTKGWRVDPEHHQLEAAAALVQRNLAAVKEPAGQTAVVHEAGDAPPPKQELVHKQFNSPLGLYSNENVQEVLAQQTGIIPAQPGRKLDMKNSETLRALMEENEKNNKSGAQRDVRGLKEVRPAAPVKTVASNPHFKVNSMGLEKEKIQQSYSFKRLMADVLGETDF</sequence>
<dbReference type="GO" id="GO:0030036">
    <property type="term" value="P:actin cytoskeleton organization"/>
    <property type="evidence" value="ECO:0007669"/>
    <property type="project" value="TreeGrafter"/>
</dbReference>
<comment type="caution">
    <text evidence="5">The sequence shown here is derived from an EMBL/GenBank/DDBJ whole genome shotgun (WGS) entry which is preliminary data.</text>
</comment>
<keyword evidence="3" id="KW-0862">Zinc</keyword>
<gene>
    <name evidence="5" type="ORF">DGAL_LOCUS15264</name>
</gene>
<dbReference type="SMART" id="SM00735">
    <property type="entry name" value="ZM"/>
    <property type="match status" value="1"/>
</dbReference>
<accession>A0A8J2RVW4</accession>
<proteinExistence type="predicted"/>